<dbReference type="InterPro" id="IPR002347">
    <property type="entry name" value="SDR_fam"/>
</dbReference>
<dbReference type="SUPFAM" id="SSF51735">
    <property type="entry name" value="NAD(P)-binding Rossmann-fold domains"/>
    <property type="match status" value="1"/>
</dbReference>
<dbReference type="Proteomes" id="UP000824998">
    <property type="component" value="Unassembled WGS sequence"/>
</dbReference>
<gene>
    <name evidence="3" type="ORF">BJ875DRAFT_517005</name>
</gene>
<dbReference type="Gene3D" id="3.40.50.720">
    <property type="entry name" value="NAD(P)-binding Rossmann-like Domain"/>
    <property type="match status" value="1"/>
</dbReference>
<proteinExistence type="inferred from homology"/>
<keyword evidence="2" id="KW-0560">Oxidoreductase</keyword>
<dbReference type="Pfam" id="PF00106">
    <property type="entry name" value="adh_short"/>
    <property type="match status" value="1"/>
</dbReference>
<organism evidence="3 4">
    <name type="scientific">Amylocarpus encephaloides</name>
    <dbReference type="NCBI Taxonomy" id="45428"/>
    <lineage>
        <taxon>Eukaryota</taxon>
        <taxon>Fungi</taxon>
        <taxon>Dikarya</taxon>
        <taxon>Ascomycota</taxon>
        <taxon>Pezizomycotina</taxon>
        <taxon>Leotiomycetes</taxon>
        <taxon>Helotiales</taxon>
        <taxon>Helotiales incertae sedis</taxon>
        <taxon>Amylocarpus</taxon>
    </lineage>
</organism>
<reference evidence="3" key="1">
    <citation type="journal article" date="2021" name="IMA Fungus">
        <title>Genomic characterization of three marine fungi, including Emericellopsis atlantica sp. nov. with signatures of a generalist lifestyle and marine biomass degradation.</title>
        <authorList>
            <person name="Hagestad O.C."/>
            <person name="Hou L."/>
            <person name="Andersen J.H."/>
            <person name="Hansen E.H."/>
            <person name="Altermark B."/>
            <person name="Li C."/>
            <person name="Kuhnert E."/>
            <person name="Cox R.J."/>
            <person name="Crous P.W."/>
            <person name="Spatafora J.W."/>
            <person name="Lail K."/>
            <person name="Amirebrahimi M."/>
            <person name="Lipzen A."/>
            <person name="Pangilinan J."/>
            <person name="Andreopoulos W."/>
            <person name="Hayes R.D."/>
            <person name="Ng V."/>
            <person name="Grigoriev I.V."/>
            <person name="Jackson S.A."/>
            <person name="Sutton T.D.S."/>
            <person name="Dobson A.D.W."/>
            <person name="Rama T."/>
        </authorList>
    </citation>
    <scope>NUCLEOTIDE SEQUENCE</scope>
    <source>
        <strain evidence="3">TRa018bII</strain>
    </source>
</reference>
<dbReference type="PANTHER" id="PTHR43669">
    <property type="entry name" value="5-KETO-D-GLUCONATE 5-REDUCTASE"/>
    <property type="match status" value="1"/>
</dbReference>
<dbReference type="AlphaFoldDB" id="A0A9P7YDH9"/>
<sequence length="229" mass="24795">MAPPGPLFVIGTGPMIGSHIPRLFATKSFSRIALFARSTASLSAAAEFITTAVPSASISLYIADVTIPIELTEALEKAITEVGAPEVVVYNAARINYGFFGDYKEEDIVIDFKVPNLGLYTTAKLLLPHLQSLAKETPEANPCLFVTSSPIIHQPFAPVFSLSMAKAAQASLVKLLAEDNKDIVHVALITVGGPVTPEEPVNNPTNVAAKFWEAWEQKKTEWKFELEVK</sequence>
<name>A0A9P7YDH9_9HELO</name>
<dbReference type="GO" id="GO:0016491">
    <property type="term" value="F:oxidoreductase activity"/>
    <property type="evidence" value="ECO:0007669"/>
    <property type="project" value="UniProtKB-KW"/>
</dbReference>
<accession>A0A9P7YDH9</accession>
<dbReference type="InterPro" id="IPR036291">
    <property type="entry name" value="NAD(P)-bd_dom_sf"/>
</dbReference>
<evidence type="ECO:0000313" key="4">
    <source>
        <dbReference type="Proteomes" id="UP000824998"/>
    </source>
</evidence>
<dbReference type="OrthoDB" id="5336600at2759"/>
<evidence type="ECO:0000256" key="2">
    <source>
        <dbReference type="ARBA" id="ARBA00023002"/>
    </source>
</evidence>
<evidence type="ECO:0000256" key="1">
    <source>
        <dbReference type="ARBA" id="ARBA00006484"/>
    </source>
</evidence>
<protein>
    <recommendedName>
        <fullName evidence="5">NAD(P)-binding protein</fullName>
    </recommendedName>
</protein>
<dbReference type="PANTHER" id="PTHR43669:SF3">
    <property type="entry name" value="ALCOHOL DEHYDROGENASE, PUTATIVE (AFU_ORTHOLOGUE AFUA_3G03445)-RELATED"/>
    <property type="match status" value="1"/>
</dbReference>
<evidence type="ECO:0000313" key="3">
    <source>
        <dbReference type="EMBL" id="KAG9231472.1"/>
    </source>
</evidence>
<dbReference type="EMBL" id="MU251600">
    <property type="protein sequence ID" value="KAG9231472.1"/>
    <property type="molecule type" value="Genomic_DNA"/>
</dbReference>
<evidence type="ECO:0008006" key="5">
    <source>
        <dbReference type="Google" id="ProtNLM"/>
    </source>
</evidence>
<keyword evidence="4" id="KW-1185">Reference proteome</keyword>
<comment type="similarity">
    <text evidence="1">Belongs to the short-chain dehydrogenases/reductases (SDR) family.</text>
</comment>
<comment type="caution">
    <text evidence="3">The sequence shown here is derived from an EMBL/GenBank/DDBJ whole genome shotgun (WGS) entry which is preliminary data.</text>
</comment>